<feature type="region of interest" description="Disordered" evidence="1">
    <location>
        <begin position="174"/>
        <end position="210"/>
    </location>
</feature>
<evidence type="ECO:0000313" key="4">
    <source>
        <dbReference type="Proteomes" id="UP000281553"/>
    </source>
</evidence>
<feature type="compositionally biased region" description="Basic and acidic residues" evidence="1">
    <location>
        <begin position="174"/>
        <end position="207"/>
    </location>
</feature>
<evidence type="ECO:0000256" key="1">
    <source>
        <dbReference type="SAM" id="MobiDB-lite"/>
    </source>
</evidence>
<evidence type="ECO:0000256" key="2">
    <source>
        <dbReference type="SAM" id="SignalP"/>
    </source>
</evidence>
<gene>
    <name evidence="3" type="ORF">DILT_LOCUS18175</name>
</gene>
<dbReference type="EMBL" id="UYRU01097963">
    <property type="protein sequence ID" value="VDN40209.1"/>
    <property type="molecule type" value="Genomic_DNA"/>
</dbReference>
<feature type="non-terminal residue" evidence="3">
    <location>
        <position position="267"/>
    </location>
</feature>
<feature type="compositionally biased region" description="Polar residues" evidence="1">
    <location>
        <begin position="70"/>
        <end position="79"/>
    </location>
</feature>
<dbReference type="Proteomes" id="UP000281553">
    <property type="component" value="Unassembled WGS sequence"/>
</dbReference>
<evidence type="ECO:0000313" key="3">
    <source>
        <dbReference type="EMBL" id="VDN40209.1"/>
    </source>
</evidence>
<protein>
    <submittedName>
        <fullName evidence="3">Uncharacterized protein</fullName>
    </submittedName>
</protein>
<organism evidence="3 4">
    <name type="scientific">Dibothriocephalus latus</name>
    <name type="common">Fish tapeworm</name>
    <name type="synonym">Diphyllobothrium latum</name>
    <dbReference type="NCBI Taxonomy" id="60516"/>
    <lineage>
        <taxon>Eukaryota</taxon>
        <taxon>Metazoa</taxon>
        <taxon>Spiralia</taxon>
        <taxon>Lophotrochozoa</taxon>
        <taxon>Platyhelminthes</taxon>
        <taxon>Cestoda</taxon>
        <taxon>Eucestoda</taxon>
        <taxon>Diphyllobothriidea</taxon>
        <taxon>Diphyllobothriidae</taxon>
        <taxon>Dibothriocephalus</taxon>
    </lineage>
</organism>
<keyword evidence="2" id="KW-0732">Signal</keyword>
<dbReference type="OrthoDB" id="10353122at2759"/>
<proteinExistence type="predicted"/>
<reference evidence="3 4" key="1">
    <citation type="submission" date="2018-11" db="EMBL/GenBank/DDBJ databases">
        <authorList>
            <consortium name="Pathogen Informatics"/>
        </authorList>
    </citation>
    <scope>NUCLEOTIDE SEQUENCE [LARGE SCALE GENOMIC DNA]</scope>
</reference>
<keyword evidence="4" id="KW-1185">Reference proteome</keyword>
<feature type="chain" id="PRO_5017941830" evidence="2">
    <location>
        <begin position="26"/>
        <end position="267"/>
    </location>
</feature>
<feature type="compositionally biased region" description="Low complexity" evidence="1">
    <location>
        <begin position="53"/>
        <end position="69"/>
    </location>
</feature>
<feature type="signal peptide" evidence="2">
    <location>
        <begin position="1"/>
        <end position="25"/>
    </location>
</feature>
<sequence>MSTSKKYRCLFCLTFAITLLQLGLTAPLPTDSGKATEEGGGLTLGSILPHVKSSTSTPASTTSPLLASTQLKTTSSPTSDAAKMTTAPLTKAWNPRDLVKPASLVRGARYQTEDGKESKGKGKAAHPELVRRPYAGAVGFRRRRVGIDHPLHRGVMSERELKWSLLELEAIRNGERSRETKEPPRQHRSEKDNEEFPVHSHGWKQEYEMPPVKPMDSKFVAHKIPYGRQGQQPIFYGHVGKPSRTPEFREEMLHDFWPKKHMQEENA</sequence>
<name>A0A3P7RHS4_DIBLA</name>
<dbReference type="AlphaFoldDB" id="A0A3P7RHS4"/>
<feature type="region of interest" description="Disordered" evidence="1">
    <location>
        <begin position="46"/>
        <end position="85"/>
    </location>
</feature>
<accession>A0A3P7RHS4</accession>